<keyword evidence="1" id="KW-1133">Transmembrane helix</keyword>
<keyword evidence="1" id="KW-0472">Membrane</keyword>
<reference evidence="3 4" key="1">
    <citation type="journal article" date="2014" name="Int. J. Syst. Evol. Microbiol.">
        <title>Complete genome sequence of Corynebacterium casei LMG S-19264T (=DSM 44701T), isolated from a smear-ripened cheese.</title>
        <authorList>
            <consortium name="US DOE Joint Genome Institute (JGI-PGF)"/>
            <person name="Walter F."/>
            <person name="Albersmeier A."/>
            <person name="Kalinowski J."/>
            <person name="Ruckert C."/>
        </authorList>
    </citation>
    <scope>NUCLEOTIDE SEQUENCE [LARGE SCALE GENOMIC DNA]</scope>
    <source>
        <strain evidence="3 4">CECT 8670</strain>
    </source>
</reference>
<dbReference type="RefSeq" id="WP_261973251.1">
    <property type="nucleotide sequence ID" value="NZ_CP103460.1"/>
</dbReference>
<comment type="caution">
    <text evidence="3">The sequence shown here is derived from an EMBL/GenBank/DDBJ whole genome shotgun (WGS) entry which is preliminary data.</text>
</comment>
<protein>
    <recommendedName>
        <fullName evidence="2">DUF4350 domain-containing protein</fullName>
    </recommendedName>
</protein>
<dbReference type="InterPro" id="IPR025646">
    <property type="entry name" value="DUF4350"/>
</dbReference>
<dbReference type="PROSITE" id="PS51257">
    <property type="entry name" value="PROKAR_LIPOPROTEIN"/>
    <property type="match status" value="1"/>
</dbReference>
<name>A0AAJ1QY76_9FLAO</name>
<feature type="transmembrane region" description="Helical" evidence="1">
    <location>
        <begin position="270"/>
        <end position="289"/>
    </location>
</feature>
<keyword evidence="1" id="KW-0812">Transmembrane</keyword>
<accession>A0AAJ1QY76</accession>
<dbReference type="EMBL" id="JAUFQH010000010">
    <property type="protein sequence ID" value="MDN3620118.1"/>
    <property type="molecule type" value="Genomic_DNA"/>
</dbReference>
<dbReference type="Pfam" id="PF14258">
    <property type="entry name" value="DUF4350"/>
    <property type="match status" value="1"/>
</dbReference>
<organism evidence="3 4">
    <name type="scientific">Polaribacter sejongensis</name>
    <dbReference type="NCBI Taxonomy" id="985043"/>
    <lineage>
        <taxon>Bacteria</taxon>
        <taxon>Pseudomonadati</taxon>
        <taxon>Bacteroidota</taxon>
        <taxon>Flavobacteriia</taxon>
        <taxon>Flavobacteriales</taxon>
        <taxon>Flavobacteriaceae</taxon>
    </lineage>
</organism>
<evidence type="ECO:0000256" key="1">
    <source>
        <dbReference type="SAM" id="Phobius"/>
    </source>
</evidence>
<sequence>MILQHLKKYAPLLLLFLLIGCDKTDWSENFKEKEKSPFGNYIIYNEAGTLFKNQKVNLLKENIYDYLAFNSAYDSTKTHNYVAIKHGAYKLTNTGVTELLDFVSKGNNVFLAFNSFKDSLKSSLRFTTNNLDKDVYDVKGLKKLEGTFELNNKAFSKTSFSFDRNIRRNYFLQYNENTTSILGTFAVDGEKVPNFIKIHYGEGAFYLHTQPIAFTNYYLLNGNEEYAANVFSYLPNADVIWDPQIKSSKYEDKKEDDNNVFKFFLEHPTLTWFLFVSFIGLLLFMLFNARRKQRPIPIIKPLQNSTVEFTQTIANLYLKEKDHKNLVDKKIAYFLEKVRSKYLLDTSNLNADFIEKLASKSGNDLQRTKYLVNTIIALNKKTECLEEELIVLHKMIENFLNK</sequence>
<proteinExistence type="predicted"/>
<feature type="domain" description="DUF4350" evidence="2">
    <location>
        <begin position="70"/>
        <end position="230"/>
    </location>
</feature>
<gene>
    <name evidence="3" type="ORF">QWY81_11695</name>
</gene>
<evidence type="ECO:0000313" key="3">
    <source>
        <dbReference type="EMBL" id="MDN3620118.1"/>
    </source>
</evidence>
<evidence type="ECO:0000313" key="4">
    <source>
        <dbReference type="Proteomes" id="UP001228636"/>
    </source>
</evidence>
<dbReference type="Proteomes" id="UP001228636">
    <property type="component" value="Unassembled WGS sequence"/>
</dbReference>
<evidence type="ECO:0000259" key="2">
    <source>
        <dbReference type="Pfam" id="PF14258"/>
    </source>
</evidence>
<dbReference type="AlphaFoldDB" id="A0AAJ1QY76"/>